<dbReference type="InterPro" id="IPR027417">
    <property type="entry name" value="P-loop_NTPase"/>
</dbReference>
<name>A0A380NXK6_WEIVI</name>
<evidence type="ECO:0000256" key="2">
    <source>
        <dbReference type="ARBA" id="ARBA00022840"/>
    </source>
</evidence>
<dbReference type="InterPro" id="IPR003959">
    <property type="entry name" value="ATPase_AAA_core"/>
</dbReference>
<dbReference type="Pfam" id="PF10431">
    <property type="entry name" value="ClpB_D2-small"/>
    <property type="match status" value="1"/>
</dbReference>
<keyword evidence="4" id="KW-0378">Hydrolase</keyword>
<dbReference type="InterPro" id="IPR019489">
    <property type="entry name" value="Clp_ATPase_C"/>
</dbReference>
<dbReference type="Pfam" id="PF07724">
    <property type="entry name" value="AAA_2"/>
    <property type="match status" value="1"/>
</dbReference>
<dbReference type="GO" id="GO:0016887">
    <property type="term" value="F:ATP hydrolysis activity"/>
    <property type="evidence" value="ECO:0007669"/>
    <property type="project" value="InterPro"/>
</dbReference>
<dbReference type="SUPFAM" id="SSF52540">
    <property type="entry name" value="P-loop containing nucleoside triphosphate hydrolases"/>
    <property type="match status" value="1"/>
</dbReference>
<dbReference type="PANTHER" id="PTHR11638:SF188">
    <property type="entry name" value="ATP-DEPENDENT CLP PROTEASE ATP-BINDING SUBUNIT CLPL"/>
    <property type="match status" value="1"/>
</dbReference>
<dbReference type="GO" id="GO:0005524">
    <property type="term" value="F:ATP binding"/>
    <property type="evidence" value="ECO:0007669"/>
    <property type="project" value="UniProtKB-KW"/>
</dbReference>
<sequence>MNMFLQILDDGRLTDAQGHVVSFKDTIVIMTSNAGQDAPEDTPLMDRLAPYFKPEFLNRFDAIVEFDALSKDNLHKIVNLMLDDMNKTISAKGLHVHVTDAAKDMLVDEGYDPKMGARPLRRVIQNQLENQIADFYLDNPGVKDLRAEVHHDDIRIVAETDPDQEVVDEKKKRLMRKLKLLM</sequence>
<dbReference type="GO" id="GO:0005737">
    <property type="term" value="C:cytoplasm"/>
    <property type="evidence" value="ECO:0007669"/>
    <property type="project" value="TreeGrafter"/>
</dbReference>
<reference evidence="4 5" key="1">
    <citation type="submission" date="2018-06" db="EMBL/GenBank/DDBJ databases">
        <authorList>
            <consortium name="Pathogen Informatics"/>
            <person name="Doyle S."/>
        </authorList>
    </citation>
    <scope>NUCLEOTIDE SEQUENCE [LARGE SCALE GENOMIC DNA]</scope>
    <source>
        <strain evidence="4 5">NCTC13645</strain>
    </source>
</reference>
<protein>
    <submittedName>
        <fullName evidence="4">ATP-dependent Clp protease ATP-binding subunit ClpE</fullName>
    </submittedName>
</protein>
<evidence type="ECO:0000256" key="1">
    <source>
        <dbReference type="ARBA" id="ARBA00022741"/>
    </source>
</evidence>
<dbReference type="InterPro" id="IPR050130">
    <property type="entry name" value="ClpA_ClpB"/>
</dbReference>
<dbReference type="GO" id="GO:0006508">
    <property type="term" value="P:proteolysis"/>
    <property type="evidence" value="ECO:0007669"/>
    <property type="project" value="UniProtKB-KW"/>
</dbReference>
<dbReference type="GO" id="GO:0034605">
    <property type="term" value="P:cellular response to heat"/>
    <property type="evidence" value="ECO:0007669"/>
    <property type="project" value="TreeGrafter"/>
</dbReference>
<keyword evidence="1" id="KW-0547">Nucleotide-binding</keyword>
<evidence type="ECO:0000313" key="5">
    <source>
        <dbReference type="Proteomes" id="UP000254621"/>
    </source>
</evidence>
<gene>
    <name evidence="4" type="primary">clpE_2</name>
    <name evidence="4" type="ORF">NCTC13645_00639</name>
</gene>
<dbReference type="Gene3D" id="3.40.50.300">
    <property type="entry name" value="P-loop containing nucleotide triphosphate hydrolases"/>
    <property type="match status" value="1"/>
</dbReference>
<dbReference type="Gene3D" id="1.10.8.60">
    <property type="match status" value="1"/>
</dbReference>
<dbReference type="EMBL" id="UHIV01000001">
    <property type="protein sequence ID" value="SUP52739.1"/>
    <property type="molecule type" value="Genomic_DNA"/>
</dbReference>
<dbReference type="PANTHER" id="PTHR11638">
    <property type="entry name" value="ATP-DEPENDENT CLP PROTEASE"/>
    <property type="match status" value="1"/>
</dbReference>
<organism evidence="4 5">
    <name type="scientific">Weissella viridescens</name>
    <name type="common">Lactobacillus viridescens</name>
    <dbReference type="NCBI Taxonomy" id="1629"/>
    <lineage>
        <taxon>Bacteria</taxon>
        <taxon>Bacillati</taxon>
        <taxon>Bacillota</taxon>
        <taxon>Bacilli</taxon>
        <taxon>Lactobacillales</taxon>
        <taxon>Lactobacillaceae</taxon>
        <taxon>Weissella</taxon>
    </lineage>
</organism>
<dbReference type="GO" id="GO:0008233">
    <property type="term" value="F:peptidase activity"/>
    <property type="evidence" value="ECO:0007669"/>
    <property type="project" value="UniProtKB-KW"/>
</dbReference>
<accession>A0A380NXK6</accession>
<dbReference type="SMART" id="SM01086">
    <property type="entry name" value="ClpB_D2-small"/>
    <property type="match status" value="1"/>
</dbReference>
<feature type="domain" description="Clp ATPase C-terminal" evidence="3">
    <location>
        <begin position="69"/>
        <end position="156"/>
    </location>
</feature>
<evidence type="ECO:0000313" key="4">
    <source>
        <dbReference type="EMBL" id="SUP52739.1"/>
    </source>
</evidence>
<dbReference type="Proteomes" id="UP000254621">
    <property type="component" value="Unassembled WGS sequence"/>
</dbReference>
<keyword evidence="4" id="KW-0645">Protease</keyword>
<keyword evidence="2 4" id="KW-0067">ATP-binding</keyword>
<proteinExistence type="predicted"/>
<evidence type="ECO:0000259" key="3">
    <source>
        <dbReference type="SMART" id="SM01086"/>
    </source>
</evidence>
<dbReference type="AlphaFoldDB" id="A0A380NXK6"/>